<evidence type="ECO:0000313" key="2">
    <source>
        <dbReference type="Proteomes" id="UP000576209"/>
    </source>
</evidence>
<dbReference type="Proteomes" id="UP000576209">
    <property type="component" value="Unassembled WGS sequence"/>
</dbReference>
<dbReference type="PROSITE" id="PS51257">
    <property type="entry name" value="PROKAR_LIPOPROTEIN"/>
    <property type="match status" value="1"/>
</dbReference>
<gene>
    <name evidence="1" type="ORF">GGR28_002679</name>
</gene>
<keyword evidence="2" id="KW-1185">Reference proteome</keyword>
<comment type="caution">
    <text evidence="1">The sequence shown here is derived from an EMBL/GenBank/DDBJ whole genome shotgun (WGS) entry which is preliminary data.</text>
</comment>
<accession>A0A840EE26</accession>
<name>A0A840EE26_9BACT</name>
<protein>
    <submittedName>
        <fullName evidence="1">Uncharacterized protein</fullName>
    </submittedName>
</protein>
<organism evidence="1 2">
    <name type="scientific">Neolewinella aquimaris</name>
    <dbReference type="NCBI Taxonomy" id="1835722"/>
    <lineage>
        <taxon>Bacteria</taxon>
        <taxon>Pseudomonadati</taxon>
        <taxon>Bacteroidota</taxon>
        <taxon>Saprospiria</taxon>
        <taxon>Saprospirales</taxon>
        <taxon>Lewinellaceae</taxon>
        <taxon>Neolewinella</taxon>
    </lineage>
</organism>
<dbReference type="EMBL" id="JACIFF010000007">
    <property type="protein sequence ID" value="MBB4080049.1"/>
    <property type="molecule type" value="Genomic_DNA"/>
</dbReference>
<dbReference type="AlphaFoldDB" id="A0A840EE26"/>
<sequence length="124" mass="14333">MRSLSLVFLCFFLSACDGNTRDRRAARGEDYVSDPDHLFFLNTRSRDYRAVGLEEGVDAYRHDELTESDHLLIIDRWIEDRAQLVARDAVLSVSQVLTLRDSLRRQDRSAALEVVEDYLRLVGE</sequence>
<proteinExistence type="predicted"/>
<reference evidence="1 2" key="1">
    <citation type="submission" date="2020-08" db="EMBL/GenBank/DDBJ databases">
        <title>Genomic Encyclopedia of Type Strains, Phase IV (KMG-IV): sequencing the most valuable type-strain genomes for metagenomic binning, comparative biology and taxonomic classification.</title>
        <authorList>
            <person name="Goeker M."/>
        </authorList>
    </citation>
    <scope>NUCLEOTIDE SEQUENCE [LARGE SCALE GENOMIC DNA]</scope>
    <source>
        <strain evidence="1 2">DSM 105137</strain>
    </source>
</reference>
<dbReference type="RefSeq" id="WP_183496295.1">
    <property type="nucleotide sequence ID" value="NZ_JACIFF010000007.1"/>
</dbReference>
<evidence type="ECO:0000313" key="1">
    <source>
        <dbReference type="EMBL" id="MBB4080049.1"/>
    </source>
</evidence>